<evidence type="ECO:0000313" key="1">
    <source>
        <dbReference type="EMBL" id="NID06826.1"/>
    </source>
</evidence>
<dbReference type="Proteomes" id="UP001429601">
    <property type="component" value="Unassembled WGS sequence"/>
</dbReference>
<proteinExistence type="predicted"/>
<organism evidence="1 2">
    <name type="scientific">Luteibacter jiangsuensis</name>
    <dbReference type="NCBI Taxonomy" id="637577"/>
    <lineage>
        <taxon>Bacteria</taxon>
        <taxon>Pseudomonadati</taxon>
        <taxon>Pseudomonadota</taxon>
        <taxon>Gammaproteobacteria</taxon>
        <taxon>Lysobacterales</taxon>
        <taxon>Rhodanobacteraceae</taxon>
        <taxon>Luteibacter</taxon>
    </lineage>
</organism>
<comment type="caution">
    <text evidence="1">The sequence shown here is derived from an EMBL/GenBank/DDBJ whole genome shotgun (WGS) entry which is preliminary data.</text>
</comment>
<gene>
    <name evidence="1" type="ORF">HBF26_18210</name>
</gene>
<accession>A0ABX0QBC4</accession>
<reference evidence="1 2" key="1">
    <citation type="journal article" date="2011" name="Curr. Microbiol.">
        <title>Luteibacter jiangsuensis sp. nov.: a methamidophos-degrading bacterium isolated from a methamidophos-manufacturing factory.</title>
        <authorList>
            <person name="Wang L."/>
            <person name="Wang G.L."/>
            <person name="Li S.P."/>
            <person name="Jiang J.D."/>
        </authorList>
    </citation>
    <scope>NUCLEOTIDE SEQUENCE [LARGE SCALE GENOMIC DNA]</scope>
    <source>
        <strain evidence="1 2">CGMCC 1.10133</strain>
    </source>
</reference>
<dbReference type="RefSeq" id="WP_167129485.1">
    <property type="nucleotide sequence ID" value="NZ_JAAQQR010000011.1"/>
</dbReference>
<dbReference type="EMBL" id="JAAQQR010000011">
    <property type="protein sequence ID" value="NID06826.1"/>
    <property type="molecule type" value="Genomic_DNA"/>
</dbReference>
<name>A0ABX0QBC4_9GAMM</name>
<keyword evidence="2" id="KW-1185">Reference proteome</keyword>
<evidence type="ECO:0000313" key="2">
    <source>
        <dbReference type="Proteomes" id="UP001429601"/>
    </source>
</evidence>
<sequence length="93" mass="9495">MNAAEEFTLTVAEIVREAADMGDAALAGDFDEARFRATLIIALADAAGLNDVVLAAALALDKLGTTGDKPKSGYGAAILSLADRLDAVGFDPL</sequence>
<protein>
    <submittedName>
        <fullName evidence="1">Uncharacterized protein</fullName>
    </submittedName>
</protein>